<dbReference type="PATRIC" id="fig|61435.13.peg.558"/>
<protein>
    <recommendedName>
        <fullName evidence="1">DUF2089 domain-containing protein</fullName>
    </recommendedName>
</protein>
<name>A0A142V945_9CHLR</name>
<proteinExistence type="predicted"/>
<feature type="domain" description="DUF2089" evidence="1">
    <location>
        <begin position="43"/>
        <end position="85"/>
    </location>
</feature>
<dbReference type="OrthoDB" id="9797643at2"/>
<evidence type="ECO:0000313" key="3">
    <source>
        <dbReference type="Proteomes" id="UP000076394"/>
    </source>
</evidence>
<evidence type="ECO:0000313" key="2">
    <source>
        <dbReference type="EMBL" id="AMU86356.1"/>
    </source>
</evidence>
<reference evidence="2 3" key="1">
    <citation type="submission" date="2015-03" db="EMBL/GenBank/DDBJ databases">
        <title>Genomic characterization of Dehalococcoides mccartyi strain 11a5, an unusal plasmid-containing chloroethene dechlorinator.</title>
        <authorList>
            <person name="Zhao S."/>
            <person name="Ding C."/>
            <person name="He J."/>
        </authorList>
    </citation>
    <scope>NUCLEOTIDE SEQUENCE [LARGE SCALE GENOMIC DNA]</scope>
    <source>
        <strain evidence="2 3">11a5</strain>
    </source>
</reference>
<dbReference type="Proteomes" id="UP000076394">
    <property type="component" value="Chromosome"/>
</dbReference>
<dbReference type="AlphaFoldDB" id="A0A142V945"/>
<dbReference type="RefSeq" id="WP_011309102.1">
    <property type="nucleotide sequence ID" value="NZ_AP024514.1"/>
</dbReference>
<sequence length="124" mass="13927">MVKDWQELTKLTQGAPVTVERVKLVSSGIAIEGSFDLPNLARLSAEDQVFVMAFVKCHGSIKDMEKFFGISYPTVKNRLQRIGANFNFIENFPAPPKTNEDDNVLTELEKGGISVEEALRRLQR</sequence>
<dbReference type="Pfam" id="PF09862">
    <property type="entry name" value="DUF2089"/>
    <property type="match status" value="1"/>
</dbReference>
<gene>
    <name evidence="2" type="ORF">Dm11a5_0530</name>
</gene>
<evidence type="ECO:0000259" key="1">
    <source>
        <dbReference type="Pfam" id="PF09862"/>
    </source>
</evidence>
<dbReference type="EMBL" id="CP011127">
    <property type="protein sequence ID" value="AMU86356.1"/>
    <property type="molecule type" value="Genomic_DNA"/>
</dbReference>
<organism evidence="2 3">
    <name type="scientific">Dehalococcoides mccartyi</name>
    <dbReference type="NCBI Taxonomy" id="61435"/>
    <lineage>
        <taxon>Bacteria</taxon>
        <taxon>Bacillati</taxon>
        <taxon>Chloroflexota</taxon>
        <taxon>Dehalococcoidia</taxon>
        <taxon>Dehalococcoidales</taxon>
        <taxon>Dehalococcoidaceae</taxon>
        <taxon>Dehalococcoides</taxon>
    </lineage>
</organism>
<accession>A0A142V945</accession>
<dbReference type="InterPro" id="IPR018658">
    <property type="entry name" value="DUF2089"/>
</dbReference>